<reference evidence="1" key="1">
    <citation type="submission" date="2021-10" db="EMBL/GenBank/DDBJ databases">
        <title>Complete genome sequences of five Ralstonia solancearum strains isolated from sunflower.</title>
        <authorList>
            <person name="She X."/>
            <person name="He Z."/>
        </authorList>
    </citation>
    <scope>NUCLEOTIDE SEQUENCE</scope>
    <source>
        <strain evidence="1">RS638</strain>
    </source>
</reference>
<organism evidence="1">
    <name type="scientific">Ralstonia solanacearum</name>
    <name type="common">Pseudomonas solanacearum</name>
    <dbReference type="NCBI Taxonomy" id="305"/>
    <lineage>
        <taxon>Bacteria</taxon>
        <taxon>Pseudomonadati</taxon>
        <taxon>Pseudomonadota</taxon>
        <taxon>Betaproteobacteria</taxon>
        <taxon>Burkholderiales</taxon>
        <taxon>Burkholderiaceae</taxon>
        <taxon>Ralstonia</taxon>
        <taxon>Ralstonia solanacearum species complex</taxon>
    </lineage>
</organism>
<sequence>MAGTVDRESAIKSIRHDSEARWRRKRRPGDEVTNGAGEYRYVFFAVSRNAIPAAMGWARGRLRAGLTAGLSALRCGPGGLVSMHRMRAVAGYLRKSAFNIFQGNSKQIPASMIDRMTTHAMQRMTSYRETATTHNTLSSKTDWATLQRTRNVKRHLWTSRPWRKSVAGHSYLRADGYITRIEAGSAAWRFEVRAIGATEICRCGDGFRSVEAARLAAFDAITDLLLKQAGRPASL</sequence>
<proteinExistence type="predicted"/>
<geneLocation type="plasmid" evidence="1">
    <name>p1</name>
</geneLocation>
<evidence type="ECO:0000313" key="1">
    <source>
        <dbReference type="EMBL" id="UZF17293.1"/>
    </source>
</evidence>
<gene>
    <name evidence="1" type="ORF">LH706_25365</name>
</gene>
<protein>
    <submittedName>
        <fullName evidence="1">Uncharacterized protein</fullName>
    </submittedName>
</protein>
<accession>A0ABY6NJ20</accession>
<keyword evidence="1" id="KW-0614">Plasmid</keyword>
<dbReference type="EMBL" id="CP085044">
    <property type="protein sequence ID" value="UZF17293.1"/>
    <property type="molecule type" value="Genomic_DNA"/>
</dbReference>
<name>A0ABY6NJ20_RALSL</name>